<gene>
    <name evidence="1" type="ORF">FBUS_03480</name>
</gene>
<organism evidence="1 2">
    <name type="scientific">Fasciolopsis buskii</name>
    <dbReference type="NCBI Taxonomy" id="27845"/>
    <lineage>
        <taxon>Eukaryota</taxon>
        <taxon>Metazoa</taxon>
        <taxon>Spiralia</taxon>
        <taxon>Lophotrochozoa</taxon>
        <taxon>Platyhelminthes</taxon>
        <taxon>Trematoda</taxon>
        <taxon>Digenea</taxon>
        <taxon>Plagiorchiida</taxon>
        <taxon>Echinostomata</taxon>
        <taxon>Echinostomatoidea</taxon>
        <taxon>Fasciolidae</taxon>
        <taxon>Fasciolopsis</taxon>
    </lineage>
</organism>
<accession>A0A8E0VM32</accession>
<evidence type="ECO:0000313" key="1">
    <source>
        <dbReference type="EMBL" id="KAA0193505.1"/>
    </source>
</evidence>
<sequence>VQLVAADVFQRVLPNRPHFPISRYPIPKHYYLTMHPYSDRHTTAKRQMCRPTNEATSNRRRPCPSGLPPGSLYYQRSINGQCTQNKASYLPPQRNSFYCTTNTELVTELFEEHITERQSYLKDAHCDTQRRMCQTCLRRSCWNEARRQTDGNELVEDLTQSWDWMRDDVLGSGKERCTSVLCLLFHHYLSTVISHFLI</sequence>
<dbReference type="Proteomes" id="UP000728185">
    <property type="component" value="Unassembled WGS sequence"/>
</dbReference>
<keyword evidence="2" id="KW-1185">Reference proteome</keyword>
<proteinExistence type="predicted"/>
<evidence type="ECO:0000313" key="2">
    <source>
        <dbReference type="Proteomes" id="UP000728185"/>
    </source>
</evidence>
<comment type="caution">
    <text evidence="1">The sequence shown here is derived from an EMBL/GenBank/DDBJ whole genome shotgun (WGS) entry which is preliminary data.</text>
</comment>
<name>A0A8E0VM32_9TREM</name>
<protein>
    <submittedName>
        <fullName evidence="1">Uncharacterized protein</fullName>
    </submittedName>
</protein>
<dbReference type="EMBL" id="LUCM01004992">
    <property type="protein sequence ID" value="KAA0193505.1"/>
    <property type="molecule type" value="Genomic_DNA"/>
</dbReference>
<feature type="non-terminal residue" evidence="1">
    <location>
        <position position="198"/>
    </location>
</feature>
<dbReference type="AlphaFoldDB" id="A0A8E0VM32"/>
<dbReference type="OrthoDB" id="6247498at2759"/>
<reference evidence="1" key="1">
    <citation type="submission" date="2019-05" db="EMBL/GenBank/DDBJ databases">
        <title>Annotation for the trematode Fasciolopsis buski.</title>
        <authorList>
            <person name="Choi Y.-J."/>
        </authorList>
    </citation>
    <scope>NUCLEOTIDE SEQUENCE</scope>
    <source>
        <strain evidence="1">HT</strain>
        <tissue evidence="1">Whole worm</tissue>
    </source>
</reference>